<dbReference type="GO" id="GO:0003677">
    <property type="term" value="F:DNA binding"/>
    <property type="evidence" value="ECO:0007669"/>
    <property type="project" value="UniProtKB-KW"/>
</dbReference>
<dbReference type="InterPro" id="IPR036388">
    <property type="entry name" value="WH-like_DNA-bd_sf"/>
</dbReference>
<dbReference type="EMBL" id="PVZF01000011">
    <property type="protein sequence ID" value="PRY12075.1"/>
    <property type="molecule type" value="Genomic_DNA"/>
</dbReference>
<evidence type="ECO:0000313" key="3">
    <source>
        <dbReference type="Proteomes" id="UP000238083"/>
    </source>
</evidence>
<keyword evidence="2" id="KW-0238">DNA-binding</keyword>
<dbReference type="SUPFAM" id="SSF46785">
    <property type="entry name" value="Winged helix' DNA-binding domain"/>
    <property type="match status" value="1"/>
</dbReference>
<sequence length="154" mass="17017">MEPDWLDAEEQAAWRRLAALLTVLPAALDAQLQRDAGLTHFEYWVLSALSEAPDRTLRMSCLAGLAHGSLSRLSHVARRLERRGWLTRRPDPGDGRFTLATLTDAGWDRVAAAAPGHVGAVRRAVFDALTPEQVRALREIGDSVLRSAEAERTR</sequence>
<keyword evidence="3" id="KW-1185">Reference proteome</keyword>
<comment type="caution">
    <text evidence="2">The sequence shown here is derived from an EMBL/GenBank/DDBJ whole genome shotgun (WGS) entry which is preliminary data.</text>
</comment>
<dbReference type="GO" id="GO:0006950">
    <property type="term" value="P:response to stress"/>
    <property type="evidence" value="ECO:0007669"/>
    <property type="project" value="TreeGrafter"/>
</dbReference>
<dbReference type="InterPro" id="IPR036390">
    <property type="entry name" value="WH_DNA-bd_sf"/>
</dbReference>
<dbReference type="PANTHER" id="PTHR33164">
    <property type="entry name" value="TRANSCRIPTIONAL REGULATOR, MARR FAMILY"/>
    <property type="match status" value="1"/>
</dbReference>
<evidence type="ECO:0000259" key="1">
    <source>
        <dbReference type="PROSITE" id="PS50995"/>
    </source>
</evidence>
<dbReference type="PROSITE" id="PS50995">
    <property type="entry name" value="HTH_MARR_2"/>
    <property type="match status" value="1"/>
</dbReference>
<dbReference type="Proteomes" id="UP000238083">
    <property type="component" value="Unassembled WGS sequence"/>
</dbReference>
<accession>A0A2T0QZM0</accession>
<evidence type="ECO:0000313" key="2">
    <source>
        <dbReference type="EMBL" id="PRY12075.1"/>
    </source>
</evidence>
<dbReference type="Gene3D" id="1.10.10.10">
    <property type="entry name" value="Winged helix-like DNA-binding domain superfamily/Winged helix DNA-binding domain"/>
    <property type="match status" value="1"/>
</dbReference>
<dbReference type="GO" id="GO:0003700">
    <property type="term" value="F:DNA-binding transcription factor activity"/>
    <property type="evidence" value="ECO:0007669"/>
    <property type="project" value="InterPro"/>
</dbReference>
<dbReference type="InterPro" id="IPR000835">
    <property type="entry name" value="HTH_MarR-typ"/>
</dbReference>
<dbReference type="InterPro" id="IPR039422">
    <property type="entry name" value="MarR/SlyA-like"/>
</dbReference>
<dbReference type="SMART" id="SM00347">
    <property type="entry name" value="HTH_MARR"/>
    <property type="match status" value="1"/>
</dbReference>
<reference evidence="2 3" key="1">
    <citation type="submission" date="2018-03" db="EMBL/GenBank/DDBJ databases">
        <title>Genomic Encyclopedia of Archaeal and Bacterial Type Strains, Phase II (KMG-II): from individual species to whole genera.</title>
        <authorList>
            <person name="Goeker M."/>
        </authorList>
    </citation>
    <scope>NUCLEOTIDE SEQUENCE [LARGE SCALE GENOMIC DNA]</scope>
    <source>
        <strain evidence="2 3">DSM 19711</strain>
    </source>
</reference>
<dbReference type="Pfam" id="PF01047">
    <property type="entry name" value="MarR"/>
    <property type="match status" value="1"/>
</dbReference>
<organism evidence="2 3">
    <name type="scientific">Kineococcus rhizosphaerae</name>
    <dbReference type="NCBI Taxonomy" id="559628"/>
    <lineage>
        <taxon>Bacteria</taxon>
        <taxon>Bacillati</taxon>
        <taxon>Actinomycetota</taxon>
        <taxon>Actinomycetes</taxon>
        <taxon>Kineosporiales</taxon>
        <taxon>Kineosporiaceae</taxon>
        <taxon>Kineococcus</taxon>
    </lineage>
</organism>
<dbReference type="AlphaFoldDB" id="A0A2T0QZM0"/>
<name>A0A2T0QZM0_9ACTN</name>
<protein>
    <submittedName>
        <fullName evidence="2">DNA-binding MarR family transcriptional regulator</fullName>
    </submittedName>
</protein>
<dbReference type="OrthoDB" id="5432081at2"/>
<proteinExistence type="predicted"/>
<dbReference type="PANTHER" id="PTHR33164:SF99">
    <property type="entry name" value="MARR FAMILY REGULATORY PROTEIN"/>
    <property type="match status" value="1"/>
</dbReference>
<feature type="domain" description="HTH marR-type" evidence="1">
    <location>
        <begin position="10"/>
        <end position="146"/>
    </location>
</feature>
<gene>
    <name evidence="2" type="ORF">CLV37_11131</name>
</gene>
<dbReference type="RefSeq" id="WP_106213577.1">
    <property type="nucleotide sequence ID" value="NZ_PVZF01000011.1"/>
</dbReference>